<feature type="transmembrane region" description="Helical" evidence="2">
    <location>
        <begin position="369"/>
        <end position="389"/>
    </location>
</feature>
<dbReference type="InterPro" id="IPR007890">
    <property type="entry name" value="CHASE2"/>
</dbReference>
<protein>
    <submittedName>
        <fullName evidence="4">CHASE2 domain-containing protein</fullName>
    </submittedName>
</protein>
<dbReference type="InterPro" id="IPR029787">
    <property type="entry name" value="Nucleotide_cyclase"/>
</dbReference>
<keyword evidence="2" id="KW-0812">Transmembrane</keyword>
<dbReference type="InterPro" id="IPR001054">
    <property type="entry name" value="A/G_cyclase"/>
</dbReference>
<evidence type="ECO:0000256" key="2">
    <source>
        <dbReference type="SAM" id="Phobius"/>
    </source>
</evidence>
<dbReference type="AlphaFoldDB" id="A0A845MLY6"/>
<proteinExistence type="predicted"/>
<dbReference type="SMART" id="SM01080">
    <property type="entry name" value="CHASE2"/>
    <property type="match status" value="1"/>
</dbReference>
<dbReference type="EMBL" id="WTVA01000015">
    <property type="protein sequence ID" value="MZR24160.1"/>
    <property type="molecule type" value="Genomic_DNA"/>
</dbReference>
<dbReference type="GO" id="GO:0035556">
    <property type="term" value="P:intracellular signal transduction"/>
    <property type="evidence" value="ECO:0007669"/>
    <property type="project" value="InterPro"/>
</dbReference>
<feature type="region of interest" description="Disordered" evidence="1">
    <location>
        <begin position="489"/>
        <end position="590"/>
    </location>
</feature>
<feature type="transmembrane region" description="Helical" evidence="2">
    <location>
        <begin position="395"/>
        <end position="415"/>
    </location>
</feature>
<keyword evidence="2" id="KW-0472">Membrane</keyword>
<evidence type="ECO:0000313" key="4">
    <source>
        <dbReference type="EMBL" id="MZR24160.1"/>
    </source>
</evidence>
<dbReference type="SUPFAM" id="SSF55073">
    <property type="entry name" value="Nucleotide cyclase"/>
    <property type="match status" value="1"/>
</dbReference>
<feature type="compositionally biased region" description="Acidic residues" evidence="1">
    <location>
        <begin position="504"/>
        <end position="524"/>
    </location>
</feature>
<dbReference type="PROSITE" id="PS50125">
    <property type="entry name" value="GUANYLATE_CYCLASE_2"/>
    <property type="match status" value="1"/>
</dbReference>
<evidence type="ECO:0000259" key="3">
    <source>
        <dbReference type="PROSITE" id="PS50125"/>
    </source>
</evidence>
<gene>
    <name evidence="4" type="ORF">GQF03_17635</name>
</gene>
<dbReference type="Pfam" id="PF05226">
    <property type="entry name" value="CHASE2"/>
    <property type="match status" value="1"/>
</dbReference>
<keyword evidence="2" id="KW-1133">Transmembrane helix</keyword>
<dbReference type="CDD" id="cd07302">
    <property type="entry name" value="CHD"/>
    <property type="match status" value="1"/>
</dbReference>
<feature type="region of interest" description="Disordered" evidence="1">
    <location>
        <begin position="453"/>
        <end position="475"/>
    </location>
</feature>
<evidence type="ECO:0000313" key="5">
    <source>
        <dbReference type="Proteomes" id="UP000445696"/>
    </source>
</evidence>
<dbReference type="Pfam" id="PF00211">
    <property type="entry name" value="Guanylate_cyc"/>
    <property type="match status" value="1"/>
</dbReference>
<dbReference type="GO" id="GO:0004016">
    <property type="term" value="F:adenylate cyclase activity"/>
    <property type="evidence" value="ECO:0007669"/>
    <property type="project" value="UniProtKB-ARBA"/>
</dbReference>
<dbReference type="Proteomes" id="UP000445696">
    <property type="component" value="Unassembled WGS sequence"/>
</dbReference>
<feature type="transmembrane region" description="Helical" evidence="2">
    <location>
        <begin position="344"/>
        <end position="362"/>
    </location>
</feature>
<sequence>MKKSLRSPITRMSQAMIVLGICAALIVAFVNLRDKPIVQLIEGQLLDWRFILRGPVPVDRNIELILIEDSDAIAGEGTTVSAAKLIDGVEALAKLGARTIVLDPRLVRMSAPGAKQSDPTQDIDLAKALNEVGNVMVPYVFSLTPSAGGRTALPSAIQRTAYSEFRTRDTSSVKRPVEAGGYFAPGAELLAAGQPGHVTYSVRHSRSRQFAYPVIGYGGSYYPSLAIEAYRHSADMRIADIEVNFGEGISIGSLYIPTDSKMRLAVNYHGPGGSYKRTRFTDLLAGELPEDNFKGKLVLMGFAASVTDGAFTTPFDPAMSEVEFLANVIDNLGRANPLIRSQQVIVLDILLLALIGLFFALVSAARRNWAVVTLAIIATALLVVGNVQAFVLFNLWLGLTFPLMAMVICTLVLVATKQISRRRRLALKAAEEAEETQFSAPWTFDRVARKVEPEMAETAAAEEESEDEAGEPKPEDEVLTLTAVQEEIAGMPDFQAEPEKSGESDESDGEAEEMVEGAAAEEETPASPAPPSNVAPFKPAANPAPGPGALPVPPKPAVKEPPVQAVTPPPTEKQETPATAQKHKKPASLIPVLEPAPRREKVALTSVAGPALGARSANKYDVAVLFLNMSGFRAAAKGFGPTRAVQFLHSLYQLIEKTITAHGGFLEQFGDDDVMGLFGLPEGDSQDAESCVRAARDLAKALADWAAQQDFPAGKTVDFCIAADFGPVRVHAGGDDDNPDISLSGYTIGLASRLDKSVAAKGADVVISEALMSKVQETDLTGELKEGFTEQPMQQVPGAAELVGIWRAEIGAGPGK</sequence>
<name>A0A845MLY6_9PROT</name>
<evidence type="ECO:0000256" key="1">
    <source>
        <dbReference type="SAM" id="MobiDB-lite"/>
    </source>
</evidence>
<dbReference type="GO" id="GO:0009190">
    <property type="term" value="P:cyclic nucleotide biosynthetic process"/>
    <property type="evidence" value="ECO:0007669"/>
    <property type="project" value="InterPro"/>
</dbReference>
<accession>A0A845MLY6</accession>
<feature type="compositionally biased region" description="Pro residues" evidence="1">
    <location>
        <begin position="542"/>
        <end position="556"/>
    </location>
</feature>
<keyword evidence="5" id="KW-1185">Reference proteome</keyword>
<feature type="domain" description="Guanylate cyclase" evidence="3">
    <location>
        <begin position="623"/>
        <end position="755"/>
    </location>
</feature>
<organism evidence="4 5">
    <name type="scientific">Sneathiella chungangensis</name>
    <dbReference type="NCBI Taxonomy" id="1418234"/>
    <lineage>
        <taxon>Bacteria</taxon>
        <taxon>Pseudomonadati</taxon>
        <taxon>Pseudomonadota</taxon>
        <taxon>Alphaproteobacteria</taxon>
        <taxon>Sneathiellales</taxon>
        <taxon>Sneathiellaceae</taxon>
        <taxon>Sneathiella</taxon>
    </lineage>
</organism>
<feature type="compositionally biased region" description="Acidic residues" evidence="1">
    <location>
        <begin position="460"/>
        <end position="469"/>
    </location>
</feature>
<dbReference type="Gene3D" id="3.30.70.1230">
    <property type="entry name" value="Nucleotide cyclase"/>
    <property type="match status" value="1"/>
</dbReference>
<reference evidence="4 5" key="1">
    <citation type="journal article" date="2014" name="Int. J. Syst. Evol. Microbiol.">
        <title>Sneathiella chungangensis sp. nov., isolated from a marine sand, and emended description of the genus Sneathiella.</title>
        <authorList>
            <person name="Siamphan C."/>
            <person name="Kim H."/>
            <person name="Lee J.S."/>
            <person name="Kim W."/>
        </authorList>
    </citation>
    <scope>NUCLEOTIDE SEQUENCE [LARGE SCALE GENOMIC DNA]</scope>
    <source>
        <strain evidence="4 5">KCTC 32476</strain>
    </source>
</reference>
<comment type="caution">
    <text evidence="4">The sequence shown here is derived from an EMBL/GenBank/DDBJ whole genome shotgun (WGS) entry which is preliminary data.</text>
</comment>